<proteinExistence type="inferred from homology"/>
<evidence type="ECO:0008006" key="10">
    <source>
        <dbReference type="Google" id="ProtNLM"/>
    </source>
</evidence>
<name>A0A2W1N0X9_9FLAO</name>
<evidence type="ECO:0000256" key="2">
    <source>
        <dbReference type="ARBA" id="ARBA00007931"/>
    </source>
</evidence>
<keyword evidence="6" id="KW-0482">Metalloprotease</keyword>
<evidence type="ECO:0000313" key="8">
    <source>
        <dbReference type="EMBL" id="PZE17917.1"/>
    </source>
</evidence>
<feature type="transmembrane region" description="Helical" evidence="7">
    <location>
        <begin position="100"/>
        <end position="122"/>
    </location>
</feature>
<organism evidence="8 9">
    <name type="scientific">Putridiphycobacter roseus</name>
    <dbReference type="NCBI Taxonomy" id="2219161"/>
    <lineage>
        <taxon>Bacteria</taxon>
        <taxon>Pseudomonadati</taxon>
        <taxon>Bacteroidota</taxon>
        <taxon>Flavobacteriia</taxon>
        <taxon>Flavobacteriales</taxon>
        <taxon>Crocinitomicaceae</taxon>
        <taxon>Putridiphycobacter</taxon>
    </lineage>
</organism>
<dbReference type="OrthoDB" id="8772544at2"/>
<reference evidence="8 9" key="1">
    <citation type="submission" date="2018-06" db="EMBL/GenBank/DDBJ databases">
        <title>The draft genome sequence of Crocinitomix sp. SM1701.</title>
        <authorList>
            <person name="Zhang X."/>
        </authorList>
    </citation>
    <scope>NUCLEOTIDE SEQUENCE [LARGE SCALE GENOMIC DNA]</scope>
    <source>
        <strain evidence="8 9">SM1701</strain>
    </source>
</reference>
<comment type="similarity">
    <text evidence="2">Belongs to the peptidase M50B family.</text>
</comment>
<keyword evidence="7" id="KW-0472">Membrane</keyword>
<evidence type="ECO:0000256" key="4">
    <source>
        <dbReference type="ARBA" id="ARBA00022801"/>
    </source>
</evidence>
<feature type="transmembrane region" description="Helical" evidence="7">
    <location>
        <begin position="128"/>
        <end position="147"/>
    </location>
</feature>
<sequence length="322" mass="37005">MLNDSDNFYPEKPKLSIPPKGSNTSKYILIVGFMMLLFSSLSSANYWVILFVLGTVVLHEFGHFIGMRLFSYNEPNFIFYSIIAQKAKNRFKPISQKNKILTLQMGPIPGLIIGTVLFYAALESKSEVLFVISMILLTINMFSLLPIDPLDGGNIIKNLFFPKSQKPYLIFVLISSLIIIIAGYFTGLYMLMILGFLMGFKVRGIQKNMLIYDELEEQDINYNQSYSNLTDRDYWKIRNVFLDFSPKLESIIPSRSEIWENEKLLSNQVKQLLKADIKLDASPFLIVLSFAIYLFCLLIPVYLYLTYNETIIGVFQNLSMNV</sequence>
<keyword evidence="5" id="KW-0862">Zinc</keyword>
<evidence type="ECO:0000256" key="6">
    <source>
        <dbReference type="ARBA" id="ARBA00023049"/>
    </source>
</evidence>
<keyword evidence="7" id="KW-1133">Transmembrane helix</keyword>
<comment type="cofactor">
    <cofactor evidence="1">
        <name>Zn(2+)</name>
        <dbReference type="ChEBI" id="CHEBI:29105"/>
    </cofactor>
</comment>
<dbReference type="AlphaFoldDB" id="A0A2W1N0X9"/>
<dbReference type="Proteomes" id="UP000249248">
    <property type="component" value="Unassembled WGS sequence"/>
</dbReference>
<keyword evidence="7" id="KW-0812">Transmembrane</keyword>
<evidence type="ECO:0000256" key="1">
    <source>
        <dbReference type="ARBA" id="ARBA00001947"/>
    </source>
</evidence>
<keyword evidence="9" id="KW-1185">Reference proteome</keyword>
<comment type="caution">
    <text evidence="8">The sequence shown here is derived from an EMBL/GenBank/DDBJ whole genome shotgun (WGS) entry which is preliminary data.</text>
</comment>
<feature type="transmembrane region" description="Helical" evidence="7">
    <location>
        <begin position="284"/>
        <end position="305"/>
    </location>
</feature>
<dbReference type="RefSeq" id="WP_111062068.1">
    <property type="nucleotide sequence ID" value="NZ_JBHUCU010000002.1"/>
</dbReference>
<dbReference type="EMBL" id="QKSB01000002">
    <property type="protein sequence ID" value="PZE17917.1"/>
    <property type="molecule type" value="Genomic_DNA"/>
</dbReference>
<keyword evidence="4" id="KW-0378">Hydrolase</keyword>
<protein>
    <recommendedName>
        <fullName evidence="10">Peptidase M50 domain-containing protein</fullName>
    </recommendedName>
</protein>
<feature type="transmembrane region" description="Helical" evidence="7">
    <location>
        <begin position="27"/>
        <end position="58"/>
    </location>
</feature>
<feature type="transmembrane region" description="Helical" evidence="7">
    <location>
        <begin position="168"/>
        <end position="200"/>
    </location>
</feature>
<dbReference type="GO" id="GO:0006508">
    <property type="term" value="P:proteolysis"/>
    <property type="evidence" value="ECO:0007669"/>
    <property type="project" value="UniProtKB-KW"/>
</dbReference>
<accession>A0A2W1N0X9</accession>
<evidence type="ECO:0000256" key="7">
    <source>
        <dbReference type="SAM" id="Phobius"/>
    </source>
</evidence>
<dbReference type="PANTHER" id="PTHR39188">
    <property type="entry name" value="MEMBRANE-ASSOCIATED ZINC METALLOPROTEASE M50B"/>
    <property type="match status" value="1"/>
</dbReference>
<keyword evidence="3" id="KW-0645">Protease</keyword>
<evidence type="ECO:0000256" key="3">
    <source>
        <dbReference type="ARBA" id="ARBA00022670"/>
    </source>
</evidence>
<evidence type="ECO:0000256" key="5">
    <source>
        <dbReference type="ARBA" id="ARBA00022833"/>
    </source>
</evidence>
<gene>
    <name evidence="8" type="ORF">DNU06_04675</name>
</gene>
<dbReference type="GO" id="GO:0008237">
    <property type="term" value="F:metallopeptidase activity"/>
    <property type="evidence" value="ECO:0007669"/>
    <property type="project" value="UniProtKB-KW"/>
</dbReference>
<dbReference type="PANTHER" id="PTHR39188:SF3">
    <property type="entry name" value="STAGE IV SPORULATION PROTEIN FB"/>
    <property type="match status" value="1"/>
</dbReference>
<evidence type="ECO:0000313" key="9">
    <source>
        <dbReference type="Proteomes" id="UP000249248"/>
    </source>
</evidence>